<protein>
    <submittedName>
        <fullName evidence="1">Uncharacterized protein</fullName>
    </submittedName>
</protein>
<dbReference type="AlphaFoldDB" id="A0A699YNN3"/>
<evidence type="ECO:0000313" key="1">
    <source>
        <dbReference type="EMBL" id="GFH08516.1"/>
    </source>
</evidence>
<keyword evidence="2" id="KW-1185">Reference proteome</keyword>
<reference evidence="1 2" key="1">
    <citation type="submission" date="2020-02" db="EMBL/GenBank/DDBJ databases">
        <title>Draft genome sequence of Haematococcus lacustris strain NIES-144.</title>
        <authorList>
            <person name="Morimoto D."/>
            <person name="Nakagawa S."/>
            <person name="Yoshida T."/>
            <person name="Sawayama S."/>
        </authorList>
    </citation>
    <scope>NUCLEOTIDE SEQUENCE [LARGE SCALE GENOMIC DNA]</scope>
    <source>
        <strain evidence="1 2">NIES-144</strain>
    </source>
</reference>
<gene>
    <name evidence="1" type="ORF">HaLaN_03493</name>
</gene>
<proteinExistence type="predicted"/>
<organism evidence="1 2">
    <name type="scientific">Haematococcus lacustris</name>
    <name type="common">Green alga</name>
    <name type="synonym">Haematococcus pluvialis</name>
    <dbReference type="NCBI Taxonomy" id="44745"/>
    <lineage>
        <taxon>Eukaryota</taxon>
        <taxon>Viridiplantae</taxon>
        <taxon>Chlorophyta</taxon>
        <taxon>core chlorophytes</taxon>
        <taxon>Chlorophyceae</taxon>
        <taxon>CS clade</taxon>
        <taxon>Chlamydomonadales</taxon>
        <taxon>Haematococcaceae</taxon>
        <taxon>Haematococcus</taxon>
    </lineage>
</organism>
<comment type="caution">
    <text evidence="1">The sequence shown here is derived from an EMBL/GenBank/DDBJ whole genome shotgun (WGS) entry which is preliminary data.</text>
</comment>
<dbReference type="EMBL" id="BLLF01000166">
    <property type="protein sequence ID" value="GFH08516.1"/>
    <property type="molecule type" value="Genomic_DNA"/>
</dbReference>
<accession>A0A699YNN3</accession>
<sequence length="127" mass="13563">MGGIRLRDWVGAGALSSSGTCDQMPPATPFAPLLKFVGRCKQGYFSAYLCRPSCIPITINRSERPVCVPNLGQALPTWAASQCASSDHQRKPLESLLAYCHMCPRTNHSGETGLLGTVSRIAVAPST</sequence>
<dbReference type="Proteomes" id="UP000485058">
    <property type="component" value="Unassembled WGS sequence"/>
</dbReference>
<name>A0A699YNN3_HAELA</name>
<evidence type="ECO:0000313" key="2">
    <source>
        <dbReference type="Proteomes" id="UP000485058"/>
    </source>
</evidence>